<name>A0A150TY37_SORCE</name>
<evidence type="ECO:0000313" key="1">
    <source>
        <dbReference type="EMBL" id="KYG09554.1"/>
    </source>
</evidence>
<dbReference type="InterPro" id="IPR035986">
    <property type="entry name" value="PKD_dom_sf"/>
</dbReference>
<comment type="caution">
    <text evidence="1">The sequence shown here is derived from an EMBL/GenBank/DDBJ whole genome shotgun (WGS) entry which is preliminary data.</text>
</comment>
<dbReference type="Proteomes" id="UP000075502">
    <property type="component" value="Unassembled WGS sequence"/>
</dbReference>
<protein>
    <recommendedName>
        <fullName evidence="3">PKD domain-containing protein</fullName>
    </recommendedName>
</protein>
<evidence type="ECO:0008006" key="3">
    <source>
        <dbReference type="Google" id="ProtNLM"/>
    </source>
</evidence>
<reference evidence="1 2" key="1">
    <citation type="submission" date="2014-02" db="EMBL/GenBank/DDBJ databases">
        <title>The small core and large imbalanced accessory genome model reveals a collaborative survival strategy of Sorangium cellulosum strains in nature.</title>
        <authorList>
            <person name="Han K."/>
            <person name="Peng R."/>
            <person name="Blom J."/>
            <person name="Li Y.-Z."/>
        </authorList>
    </citation>
    <scope>NUCLEOTIDE SEQUENCE [LARGE SCALE GENOMIC DNA]</scope>
    <source>
        <strain evidence="1 2">So0007-03</strain>
    </source>
</reference>
<accession>A0A150TY37</accession>
<dbReference type="InterPro" id="IPR013783">
    <property type="entry name" value="Ig-like_fold"/>
</dbReference>
<dbReference type="AlphaFoldDB" id="A0A150TY37"/>
<proteinExistence type="predicted"/>
<dbReference type="Pfam" id="PF17963">
    <property type="entry name" value="Big_9"/>
    <property type="match status" value="1"/>
</dbReference>
<organism evidence="1 2">
    <name type="scientific">Sorangium cellulosum</name>
    <name type="common">Polyangium cellulosum</name>
    <dbReference type="NCBI Taxonomy" id="56"/>
    <lineage>
        <taxon>Bacteria</taxon>
        <taxon>Pseudomonadati</taxon>
        <taxon>Myxococcota</taxon>
        <taxon>Polyangia</taxon>
        <taxon>Polyangiales</taxon>
        <taxon>Polyangiaceae</taxon>
        <taxon>Sorangium</taxon>
    </lineage>
</organism>
<sequence>MRSLFHSRASRTILIALVAATPACDGGAEDAAAKEAAETGAIRAALTVGGLRHDVVAVHYKLVAVDATCGDAAIAETTSALEEEALPELALPPGSRVHAGADGLFVVPPGVYRVCATPLSSAGPSVECAPAEATAAVYPEGTSEITLVSQCAGAPNGGLDVVAALNDPPTIDDIDIAPSTFITQCETAAIAVTASDPDGDAFWVAWELTGGAGELAGDGGAATFTPAGPGVATVQVTVTDVLGGSSRLSFPVHVSAADCGGATCSDGLQNQGETGVDCGGPCAPCGGVSVYSFVDTPADDVGIKSLYDFFSSLGSVSSSQHILFEIVTNEGATAWCSENAAFYVDTYVAQANEGGGSFQSGPWNKYWRVADGPWSGPDTGQYWNYYAASCDESPYSWCAEWDLGGYRWAVMPHHTVTNGESYFDWSYSNGQNWVVTIAVGDDRLSTCGF</sequence>
<dbReference type="EMBL" id="JEME01000635">
    <property type="protein sequence ID" value="KYG09554.1"/>
    <property type="molecule type" value="Genomic_DNA"/>
</dbReference>
<dbReference type="Gene3D" id="2.60.40.10">
    <property type="entry name" value="Immunoglobulins"/>
    <property type="match status" value="1"/>
</dbReference>
<gene>
    <name evidence="1" type="ORF">BE21_17140</name>
</gene>
<dbReference type="SUPFAM" id="SSF49299">
    <property type="entry name" value="PKD domain"/>
    <property type="match status" value="1"/>
</dbReference>
<evidence type="ECO:0000313" key="2">
    <source>
        <dbReference type="Proteomes" id="UP000075502"/>
    </source>
</evidence>